<keyword evidence="7" id="KW-0539">Nucleus</keyword>
<feature type="region of interest" description="Disordered" evidence="11">
    <location>
        <begin position="1"/>
        <end position="70"/>
    </location>
</feature>
<dbReference type="EMBL" id="CAJPEV010003081">
    <property type="protein sequence ID" value="CAG0898867.1"/>
    <property type="molecule type" value="Genomic_DNA"/>
</dbReference>
<dbReference type="Proteomes" id="UP000677054">
    <property type="component" value="Unassembled WGS sequence"/>
</dbReference>
<dbReference type="InterPro" id="IPR022730">
    <property type="entry name" value="DAZ_assoc-2"/>
</dbReference>
<evidence type="ECO:0000313" key="12">
    <source>
        <dbReference type="EMBL" id="CAD7250804.1"/>
    </source>
</evidence>
<keyword evidence="6" id="KW-0832">Ubl conjugation</keyword>
<dbReference type="PANTHER" id="PTHR31638">
    <property type="entry name" value="DAZ-ASSOCIATED PROTEIN 2"/>
    <property type="match status" value="1"/>
</dbReference>
<proteinExistence type="predicted"/>
<dbReference type="EMBL" id="LR902598">
    <property type="protein sequence ID" value="CAD7250804.1"/>
    <property type="molecule type" value="Genomic_DNA"/>
</dbReference>
<dbReference type="PANTHER" id="PTHR31638:SF3">
    <property type="entry name" value="DAZ-ASSOCIATED PROTEIN 2"/>
    <property type="match status" value="1"/>
</dbReference>
<evidence type="ECO:0000256" key="10">
    <source>
        <dbReference type="ARBA" id="ARBA00045449"/>
    </source>
</evidence>
<reference evidence="12" key="1">
    <citation type="submission" date="2020-11" db="EMBL/GenBank/DDBJ databases">
        <authorList>
            <person name="Tran Van P."/>
        </authorList>
    </citation>
    <scope>NUCLEOTIDE SEQUENCE</scope>
</reference>
<accession>A0A7R9AB46</accession>
<evidence type="ECO:0000256" key="8">
    <source>
        <dbReference type="ARBA" id="ARBA00032174"/>
    </source>
</evidence>
<name>A0A7R9AB46_9CRUS</name>
<sequence>MASRGPGNSTPWQPSAPVLSTSEAFQTAAPEEEFRSRTPPPSYDDAMRHPVIGQGQPPMMQGQLPPAPQYNPNWVKNAGPVNYMGYQNGPQQGPYQAPQQVPYQGPQQGPYQGVQQGPYQGPQKGPYQGPQPYMGVPAPMQATVVHGAFNAGARFDGIARPSIPPPPPGVVPNEAQLAAMKGQHVVLASKKKNDFWGGGAGGGSVFW</sequence>
<gene>
    <name evidence="12" type="ORF">DSTB1V02_LOCUS10573</name>
</gene>
<feature type="compositionally biased region" description="Polar residues" evidence="11">
    <location>
        <begin position="1"/>
        <end position="25"/>
    </location>
</feature>
<organism evidence="12">
    <name type="scientific">Darwinula stevensoni</name>
    <dbReference type="NCBI Taxonomy" id="69355"/>
    <lineage>
        <taxon>Eukaryota</taxon>
        <taxon>Metazoa</taxon>
        <taxon>Ecdysozoa</taxon>
        <taxon>Arthropoda</taxon>
        <taxon>Crustacea</taxon>
        <taxon>Oligostraca</taxon>
        <taxon>Ostracoda</taxon>
        <taxon>Podocopa</taxon>
        <taxon>Podocopida</taxon>
        <taxon>Darwinulocopina</taxon>
        <taxon>Darwinuloidea</taxon>
        <taxon>Darwinulidae</taxon>
        <taxon>Darwinula</taxon>
    </lineage>
</organism>
<dbReference type="AlphaFoldDB" id="A0A7R9AB46"/>
<evidence type="ECO:0000256" key="2">
    <source>
        <dbReference type="ARBA" id="ARBA00004324"/>
    </source>
</evidence>
<dbReference type="Pfam" id="PF11029">
    <property type="entry name" value="DAZAP2"/>
    <property type="match status" value="1"/>
</dbReference>
<protein>
    <recommendedName>
        <fullName evidence="3">DAZ-associated protein 2</fullName>
    </recommendedName>
    <alternativeName>
        <fullName evidence="8">Deleted in azoospermia-associated protein 2</fullName>
    </alternativeName>
    <alternativeName>
        <fullName evidence="9">Proline-rich transcript in brain protein</fullName>
    </alternativeName>
</protein>
<comment type="subcellular location">
    <subcellularLocation>
        <location evidence="1">Cytoplasm</location>
        <location evidence="1">Stress granule</location>
    </subcellularLocation>
    <subcellularLocation>
        <location evidence="2">Nucleus speckle</location>
    </subcellularLocation>
</comment>
<keyword evidence="5" id="KW-0597">Phosphoprotein</keyword>
<dbReference type="OrthoDB" id="6514304at2759"/>
<evidence type="ECO:0000256" key="5">
    <source>
        <dbReference type="ARBA" id="ARBA00022553"/>
    </source>
</evidence>
<feature type="region of interest" description="Disordered" evidence="11">
    <location>
        <begin position="85"/>
        <end position="125"/>
    </location>
</feature>
<keyword evidence="13" id="KW-1185">Reference proteome</keyword>
<feature type="compositionally biased region" description="Low complexity" evidence="11">
    <location>
        <begin position="53"/>
        <end position="64"/>
    </location>
</feature>
<evidence type="ECO:0000256" key="3">
    <source>
        <dbReference type="ARBA" id="ARBA00014066"/>
    </source>
</evidence>
<comment type="function">
    <text evidence="10">In unstressed cells, promotes SIAH1-mediated polyubiquitination and degradation of the serine/threonine-protein kinase HIPK2, probably by acting as a loading factor that potentiates complex formation between HIPK2 and ubiquitin ligase SIAH1. In response to DNA damage, localizes to the nucleus following phosphorylation by HIPK2 and modulates the expression of a subset of TP53/p53 target genes by binding to TP53 at target gene promoters. This limits the expression of a number of cell death-mediating TP53 target genes, reducing DNA damage-induced cell death. Enhances the binding of transcription factor TCF7L2/TCF4, a Wnt signaling pathway effector, to the promoters of target genes. Plays a role in stress granule formation.</text>
</comment>
<evidence type="ECO:0000256" key="4">
    <source>
        <dbReference type="ARBA" id="ARBA00022490"/>
    </source>
</evidence>
<evidence type="ECO:0000256" key="11">
    <source>
        <dbReference type="SAM" id="MobiDB-lite"/>
    </source>
</evidence>
<dbReference type="GO" id="GO:0016607">
    <property type="term" value="C:nuclear speck"/>
    <property type="evidence" value="ECO:0007669"/>
    <property type="project" value="UniProtKB-SubCell"/>
</dbReference>
<evidence type="ECO:0000256" key="6">
    <source>
        <dbReference type="ARBA" id="ARBA00022843"/>
    </source>
</evidence>
<evidence type="ECO:0000256" key="9">
    <source>
        <dbReference type="ARBA" id="ARBA00034352"/>
    </source>
</evidence>
<evidence type="ECO:0000313" key="13">
    <source>
        <dbReference type="Proteomes" id="UP000677054"/>
    </source>
</evidence>
<evidence type="ECO:0000256" key="7">
    <source>
        <dbReference type="ARBA" id="ARBA00023242"/>
    </source>
</evidence>
<evidence type="ECO:0000256" key="1">
    <source>
        <dbReference type="ARBA" id="ARBA00004210"/>
    </source>
</evidence>
<keyword evidence="4" id="KW-0963">Cytoplasm</keyword>
<dbReference type="GO" id="GO:0010494">
    <property type="term" value="C:cytoplasmic stress granule"/>
    <property type="evidence" value="ECO:0007669"/>
    <property type="project" value="UniProtKB-SubCell"/>
</dbReference>